<dbReference type="PANTHER" id="PTHR31084">
    <property type="entry name" value="ALPHA-L-FUCOSIDASE 2"/>
    <property type="match status" value="1"/>
</dbReference>
<dbReference type="GO" id="GO:0016787">
    <property type="term" value="F:hydrolase activity"/>
    <property type="evidence" value="ECO:0007669"/>
    <property type="project" value="UniProtKB-KW"/>
</dbReference>
<dbReference type="PROSITE" id="PS51318">
    <property type="entry name" value="TAT"/>
    <property type="match status" value="1"/>
</dbReference>
<evidence type="ECO:0000256" key="1">
    <source>
        <dbReference type="SAM" id="SignalP"/>
    </source>
</evidence>
<dbReference type="Pfam" id="PF22124">
    <property type="entry name" value="Glyco_hydro_95_cat"/>
    <property type="match status" value="1"/>
</dbReference>
<dbReference type="InterPro" id="IPR016518">
    <property type="entry name" value="Alpha-L-fucosidase"/>
</dbReference>
<feature type="signal peptide" evidence="1">
    <location>
        <begin position="1"/>
        <end position="31"/>
    </location>
</feature>
<dbReference type="Gene3D" id="1.50.10.10">
    <property type="match status" value="1"/>
</dbReference>
<organism evidence="5 6">
    <name type="scientific">Massilia niabensis</name>
    <dbReference type="NCBI Taxonomy" id="544910"/>
    <lineage>
        <taxon>Bacteria</taxon>
        <taxon>Pseudomonadati</taxon>
        <taxon>Pseudomonadota</taxon>
        <taxon>Betaproteobacteria</taxon>
        <taxon>Burkholderiales</taxon>
        <taxon>Oxalobacteraceae</taxon>
        <taxon>Telluria group</taxon>
        <taxon>Massilia</taxon>
    </lineage>
</organism>
<keyword evidence="1" id="KW-0732">Signal</keyword>
<evidence type="ECO:0000259" key="2">
    <source>
        <dbReference type="Pfam" id="PF14498"/>
    </source>
</evidence>
<feature type="chain" id="PRO_5045259951" evidence="1">
    <location>
        <begin position="32"/>
        <end position="828"/>
    </location>
</feature>
<sequence length="828" mass="89700">MTRSVPPNHKRRSLMLGVGSLAALPSLRALAMDSAPGAQAPRPANLLWYRQSAARWEEALPLGNGRLGAMVFGRVGQERLQLNEDTLWAGAPYSPDNPDALATLPKARALLAQGKYAEATELANASIMAKPLRQMSYGTLGDLLLTMTDAQAPSDYERSLDLASAVAQTRYRTPLGAFQRESFISTPDQVIVLHLKAPRGMLGFELAWRAPRQVKYAASNDPGLATDLAAAAPADWLQREEAAVRPVNALPAGASIEPDGAGAILITGQNEAMHGVAAGLRFALRVQVIGDGRLAYADGRLSLLGASEARLLIGAATSYVSYRDVSADPVAIVRGQMARAAAKPYAALKRDHVREHARLFSRMSIDLGSSPGAALPTDERIAAVGKQADPALDALYLQYARYLLIACSRRGTQPANLQGIWNESTNPPWGGKYTININTQMNYWPADAAGLGECVEPLLRMVEDLAQTGARTARTMYGARGWVAHYNTDLWRAAAPIDGAKFGLWPCGGAWLCNTLWDHYDYSRDEATLRRLYPLMRGAAQFFLDTLVEDPQGRGLVTSPSLSPENSHGFGSSLAAGPAMDRQIVRDLFAHTLAAGRLLRQDTALLEQVAAARARLAPDRIGAQGQLQEWLEDWDGSAPDPHHRHVSHLYAVYPSSQVNVRDTPDLVRAARASLTRRGDFATGWGTAWRLCLWARMGDGEHAYSVLKGLTGPMRTYPNMFDAHPPFQIDGNFGGAAGIMEMLLQSWGGEVLLLPALPSAWPTGSVRGIRARGGLALDLHWRAGRLASVRIQGQPWTRVRLRYQGKLFVVALDRKGAFAGNSPFPDSTA</sequence>
<keyword evidence="6" id="KW-1185">Reference proteome</keyword>
<accession>A0ABW0LB83</accession>
<evidence type="ECO:0000313" key="6">
    <source>
        <dbReference type="Proteomes" id="UP001596050"/>
    </source>
</evidence>
<dbReference type="Pfam" id="PF14498">
    <property type="entry name" value="Glyco_hyd_65N_2"/>
    <property type="match status" value="1"/>
</dbReference>
<feature type="domain" description="Alpha fucosidase A-like C-terminal" evidence="3">
    <location>
        <begin position="744"/>
        <end position="809"/>
    </location>
</feature>
<dbReference type="InterPro" id="IPR008928">
    <property type="entry name" value="6-hairpin_glycosidase_sf"/>
</dbReference>
<dbReference type="InterPro" id="IPR006311">
    <property type="entry name" value="TAT_signal"/>
</dbReference>
<dbReference type="InterPro" id="IPR012341">
    <property type="entry name" value="6hp_glycosidase-like_sf"/>
</dbReference>
<dbReference type="InterPro" id="IPR049053">
    <property type="entry name" value="AFCA-like_C"/>
</dbReference>
<dbReference type="InterPro" id="IPR054363">
    <property type="entry name" value="GH95_cat"/>
</dbReference>
<proteinExistence type="predicted"/>
<name>A0ABW0LB83_9BURK</name>
<evidence type="ECO:0000259" key="4">
    <source>
        <dbReference type="Pfam" id="PF22124"/>
    </source>
</evidence>
<evidence type="ECO:0000313" key="5">
    <source>
        <dbReference type="EMBL" id="MFC5463034.1"/>
    </source>
</evidence>
<feature type="domain" description="Glycosyl hydrolase family 95 catalytic" evidence="4">
    <location>
        <begin position="345"/>
        <end position="742"/>
    </location>
</feature>
<evidence type="ECO:0000259" key="3">
    <source>
        <dbReference type="Pfam" id="PF21307"/>
    </source>
</evidence>
<dbReference type="EMBL" id="JBHSMU010000019">
    <property type="protein sequence ID" value="MFC5463034.1"/>
    <property type="molecule type" value="Genomic_DNA"/>
</dbReference>
<reference evidence="6" key="1">
    <citation type="journal article" date="2019" name="Int. J. Syst. Evol. Microbiol.">
        <title>The Global Catalogue of Microorganisms (GCM) 10K type strain sequencing project: providing services to taxonomists for standard genome sequencing and annotation.</title>
        <authorList>
            <consortium name="The Broad Institute Genomics Platform"/>
            <consortium name="The Broad Institute Genome Sequencing Center for Infectious Disease"/>
            <person name="Wu L."/>
            <person name="Ma J."/>
        </authorList>
    </citation>
    <scope>NUCLEOTIDE SEQUENCE [LARGE SCALE GENOMIC DNA]</scope>
    <source>
        <strain evidence="6">KACC 12649</strain>
    </source>
</reference>
<dbReference type="PANTHER" id="PTHR31084:SF0">
    <property type="entry name" value="ALPHA-L-FUCOSIDASE 2"/>
    <property type="match status" value="1"/>
</dbReference>
<dbReference type="RefSeq" id="WP_379786517.1">
    <property type="nucleotide sequence ID" value="NZ_JBHSMU010000019.1"/>
</dbReference>
<dbReference type="Pfam" id="PF21307">
    <property type="entry name" value="Glyco_hydro_95_C"/>
    <property type="match status" value="1"/>
</dbReference>
<feature type="domain" description="Glycosyl hydrolase family 95 N-terminal" evidence="2">
    <location>
        <begin position="47"/>
        <end position="321"/>
    </location>
</feature>
<dbReference type="InterPro" id="IPR027414">
    <property type="entry name" value="GH95_N_dom"/>
</dbReference>
<gene>
    <name evidence="5" type="ORF">ACFPN5_24775</name>
</gene>
<keyword evidence="5" id="KW-0378">Hydrolase</keyword>
<dbReference type="SUPFAM" id="SSF48208">
    <property type="entry name" value="Six-hairpin glycosidases"/>
    <property type="match status" value="1"/>
</dbReference>
<dbReference type="PIRSF" id="PIRSF007663">
    <property type="entry name" value="UCP007663"/>
    <property type="match status" value="1"/>
</dbReference>
<dbReference type="Proteomes" id="UP001596050">
    <property type="component" value="Unassembled WGS sequence"/>
</dbReference>
<comment type="caution">
    <text evidence="5">The sequence shown here is derived from an EMBL/GenBank/DDBJ whole genome shotgun (WGS) entry which is preliminary data.</text>
</comment>
<protein>
    <submittedName>
        <fullName evidence="5">Glycoside hydrolase N-terminal domain-containing protein</fullName>
    </submittedName>
</protein>